<dbReference type="Proteomes" id="UP001185899">
    <property type="component" value="Unassembled WGS sequence"/>
</dbReference>
<dbReference type="RefSeq" id="WP_094641108.1">
    <property type="nucleotide sequence ID" value="NZ_JAWLKE010000004.1"/>
</dbReference>
<dbReference type="NCBIfam" id="TIGR00964">
    <property type="entry name" value="secE_bact"/>
    <property type="match status" value="1"/>
</dbReference>
<feature type="compositionally biased region" description="Basic and acidic residues" evidence="10">
    <location>
        <begin position="1"/>
        <end position="13"/>
    </location>
</feature>
<comment type="subunit">
    <text evidence="9">Component of the Sec protein translocase complex. Heterotrimer consisting of SecY, SecE and SecG subunits. The heterotrimers can form oligomers, although 1 heterotrimer is thought to be able to translocate proteins. Interacts with the ribosome. Interacts with SecDF, and other proteins may be involved. Interacts with SecA.</text>
</comment>
<dbReference type="InterPro" id="IPR005807">
    <property type="entry name" value="SecE_bac"/>
</dbReference>
<keyword evidence="5 9" id="KW-0653">Protein transport</keyword>
<protein>
    <recommendedName>
        <fullName evidence="9">Protein translocase subunit SecE</fullName>
    </recommendedName>
</protein>
<name>A0ABU4AY79_9NOCA</name>
<organism evidence="11 12">
    <name type="scientific">Rhodococcus cercidiphylli</name>
    <dbReference type="NCBI Taxonomy" id="489916"/>
    <lineage>
        <taxon>Bacteria</taxon>
        <taxon>Bacillati</taxon>
        <taxon>Actinomycetota</taxon>
        <taxon>Actinomycetes</taxon>
        <taxon>Mycobacteriales</taxon>
        <taxon>Nocardiaceae</taxon>
        <taxon>Rhodococcus</taxon>
    </lineage>
</organism>
<dbReference type="InterPro" id="IPR001901">
    <property type="entry name" value="Translocase_SecE/Sec61-g"/>
</dbReference>
<feature type="region of interest" description="Disordered" evidence="10">
    <location>
        <begin position="1"/>
        <end position="92"/>
    </location>
</feature>
<dbReference type="EMBL" id="JAWLKE010000004">
    <property type="protein sequence ID" value="MDV6231216.1"/>
    <property type="molecule type" value="Genomic_DNA"/>
</dbReference>
<comment type="similarity">
    <text evidence="9">Belongs to the SecE/SEC61-gamma family.</text>
</comment>
<comment type="function">
    <text evidence="9">Essential subunit of the Sec protein translocation channel SecYEG. Clamps together the 2 halves of SecY. May contact the channel plug during translocation.</text>
</comment>
<feature type="transmembrane region" description="Helical" evidence="9">
    <location>
        <begin position="125"/>
        <end position="151"/>
    </location>
</feature>
<proteinExistence type="inferred from homology"/>
<evidence type="ECO:0000256" key="2">
    <source>
        <dbReference type="ARBA" id="ARBA00022448"/>
    </source>
</evidence>
<evidence type="ECO:0000256" key="10">
    <source>
        <dbReference type="SAM" id="MobiDB-lite"/>
    </source>
</evidence>
<evidence type="ECO:0000256" key="5">
    <source>
        <dbReference type="ARBA" id="ARBA00022927"/>
    </source>
</evidence>
<dbReference type="InterPro" id="IPR038379">
    <property type="entry name" value="SecE_sf"/>
</dbReference>
<evidence type="ECO:0000313" key="11">
    <source>
        <dbReference type="EMBL" id="MDV6231216.1"/>
    </source>
</evidence>
<dbReference type="HAMAP" id="MF_00422">
    <property type="entry name" value="SecE"/>
    <property type="match status" value="1"/>
</dbReference>
<keyword evidence="8 9" id="KW-0472">Membrane</keyword>
<keyword evidence="12" id="KW-1185">Reference proteome</keyword>
<dbReference type="Gene3D" id="1.20.5.1030">
    <property type="entry name" value="Preprotein translocase secy subunit"/>
    <property type="match status" value="1"/>
</dbReference>
<evidence type="ECO:0000256" key="7">
    <source>
        <dbReference type="ARBA" id="ARBA00023010"/>
    </source>
</evidence>
<dbReference type="PANTHER" id="PTHR33910">
    <property type="entry name" value="PROTEIN TRANSLOCASE SUBUNIT SECE"/>
    <property type="match status" value="1"/>
</dbReference>
<evidence type="ECO:0000256" key="9">
    <source>
        <dbReference type="HAMAP-Rule" id="MF_00422"/>
    </source>
</evidence>
<feature type="compositionally biased region" description="Low complexity" evidence="10">
    <location>
        <begin position="52"/>
        <end position="81"/>
    </location>
</feature>
<keyword evidence="6 9" id="KW-1133">Transmembrane helix</keyword>
<reference evidence="11 12" key="1">
    <citation type="submission" date="2023-10" db="EMBL/GenBank/DDBJ databases">
        <title>Development of a sustainable strategy for remediation of hydrocarbon-contaminated territories based on the waste exchange concept.</title>
        <authorList>
            <person name="Krivoruchko A."/>
        </authorList>
    </citation>
    <scope>NUCLEOTIDE SEQUENCE [LARGE SCALE GENOMIC DNA]</scope>
    <source>
        <strain evidence="11 12">IEGM 1322</strain>
    </source>
</reference>
<comment type="subcellular location">
    <subcellularLocation>
        <location evidence="9">Cell membrane</location>
        <topology evidence="9">Single-pass membrane protein</topology>
    </subcellularLocation>
    <subcellularLocation>
        <location evidence="1">Membrane</location>
    </subcellularLocation>
</comment>
<dbReference type="Pfam" id="PF00584">
    <property type="entry name" value="SecE"/>
    <property type="match status" value="1"/>
</dbReference>
<evidence type="ECO:0000256" key="4">
    <source>
        <dbReference type="ARBA" id="ARBA00022692"/>
    </source>
</evidence>
<dbReference type="PANTHER" id="PTHR33910:SF1">
    <property type="entry name" value="PROTEIN TRANSLOCASE SUBUNIT SECE"/>
    <property type="match status" value="1"/>
</dbReference>
<keyword evidence="7 9" id="KW-0811">Translocation</keyword>
<evidence type="ECO:0000256" key="1">
    <source>
        <dbReference type="ARBA" id="ARBA00004370"/>
    </source>
</evidence>
<evidence type="ECO:0000256" key="6">
    <source>
        <dbReference type="ARBA" id="ARBA00022989"/>
    </source>
</evidence>
<keyword evidence="2 9" id="KW-0813">Transport</keyword>
<comment type="caution">
    <text evidence="11">The sequence shown here is derived from an EMBL/GenBank/DDBJ whole genome shotgun (WGS) entry which is preliminary data.</text>
</comment>
<keyword evidence="3 9" id="KW-1003">Cell membrane</keyword>
<evidence type="ECO:0000256" key="8">
    <source>
        <dbReference type="ARBA" id="ARBA00023136"/>
    </source>
</evidence>
<gene>
    <name evidence="9 11" type="primary">secE</name>
    <name evidence="11" type="ORF">R3P95_11720</name>
</gene>
<keyword evidence="4 9" id="KW-0812">Transmembrane</keyword>
<accession>A0ABU4AY79</accession>
<evidence type="ECO:0000256" key="3">
    <source>
        <dbReference type="ARBA" id="ARBA00022475"/>
    </source>
</evidence>
<evidence type="ECO:0000313" key="12">
    <source>
        <dbReference type="Proteomes" id="UP001185899"/>
    </source>
</evidence>
<dbReference type="PROSITE" id="PS01067">
    <property type="entry name" value="SECE_SEC61G"/>
    <property type="match status" value="1"/>
</dbReference>
<sequence>MSEERGKRDGRSEEEFENSSASGDVAPGSEGRPSDADTTAGESAADAVVPTGKRSTSRSRGSASGVSMSKAPAASTAPAKTKTGRTRSGKVKADKRPNVFMRLLQFFREVVAELRKVIWPNKKQMVTYTSVVLVFLTFMVAYISGLDLLFIQGVGWLFG</sequence>